<dbReference type="Gene3D" id="3.60.20.10">
    <property type="entry name" value="Glutamine Phosphoribosylpyrophosphate, subunit 1, domain 1"/>
    <property type="match status" value="1"/>
</dbReference>
<dbReference type="eggNOG" id="ENOG502T1MD">
    <property type="taxonomic scope" value="Eukaryota"/>
</dbReference>
<feature type="signal peptide" evidence="1">
    <location>
        <begin position="1"/>
        <end position="22"/>
    </location>
</feature>
<sequence>MKPINSSVAAALILLLSPPICASSTAHQSKEGSVYSNLPPIVFAPSGRLHGVEKAARNALVLDGSVDDDAACAVFSMKCSAGGTGAGDFAIMAGIRPSSPYLCREPLEGGDAVGGRTKSNGVHCRSLTIECDASADLASPITAISSSMVVGVGGLAVDSTVLLRRTTDEAMLLYHADNKGIDWFISHSLEGMIQDEVGSRRIGAGVAGVDVTTLSRRIADAAQASTQRMGSKFGRMLASSLLAVGAVGTPSSVLSDDKLVLWRVDPTGNLVQLEAGAVGRGAFHIESQLLRRVELWKREKRRLAIESECQTGDDPIEEGGEAPVVSNEDVHEFLSSLSEDDAIDAAHQCLIEGIMASRNVGHEDARVTEQVEIRLKRRVHSVVLRSDADGRQYTVERIK</sequence>
<evidence type="ECO:0000256" key="1">
    <source>
        <dbReference type="SAM" id="SignalP"/>
    </source>
</evidence>
<dbReference type="InterPro" id="IPR029055">
    <property type="entry name" value="Ntn_hydrolases_N"/>
</dbReference>
<name>K0SY52_THAOC</name>
<accession>K0SY52</accession>
<feature type="chain" id="PRO_5003841504" evidence="1">
    <location>
        <begin position="23"/>
        <end position="399"/>
    </location>
</feature>
<dbReference type="OMA" id="MADIAQD"/>
<protein>
    <submittedName>
        <fullName evidence="2">Uncharacterized protein</fullName>
    </submittedName>
</protein>
<evidence type="ECO:0000313" key="2">
    <source>
        <dbReference type="EMBL" id="EJK65941.1"/>
    </source>
</evidence>
<keyword evidence="3" id="KW-1185">Reference proteome</keyword>
<organism evidence="2 3">
    <name type="scientific">Thalassiosira oceanica</name>
    <name type="common">Marine diatom</name>
    <dbReference type="NCBI Taxonomy" id="159749"/>
    <lineage>
        <taxon>Eukaryota</taxon>
        <taxon>Sar</taxon>
        <taxon>Stramenopiles</taxon>
        <taxon>Ochrophyta</taxon>
        <taxon>Bacillariophyta</taxon>
        <taxon>Coscinodiscophyceae</taxon>
        <taxon>Thalassiosirophycidae</taxon>
        <taxon>Thalassiosirales</taxon>
        <taxon>Thalassiosiraceae</taxon>
        <taxon>Thalassiosira</taxon>
    </lineage>
</organism>
<keyword evidence="1" id="KW-0732">Signal</keyword>
<dbReference type="AlphaFoldDB" id="K0SY52"/>
<comment type="caution">
    <text evidence="2">The sequence shown here is derived from an EMBL/GenBank/DDBJ whole genome shotgun (WGS) entry which is preliminary data.</text>
</comment>
<dbReference type="EMBL" id="AGNL01015362">
    <property type="protein sequence ID" value="EJK65941.1"/>
    <property type="molecule type" value="Genomic_DNA"/>
</dbReference>
<reference evidence="2 3" key="1">
    <citation type="journal article" date="2012" name="Genome Biol.">
        <title>Genome and low-iron response of an oceanic diatom adapted to chronic iron limitation.</title>
        <authorList>
            <person name="Lommer M."/>
            <person name="Specht M."/>
            <person name="Roy A.S."/>
            <person name="Kraemer L."/>
            <person name="Andreson R."/>
            <person name="Gutowska M.A."/>
            <person name="Wolf J."/>
            <person name="Bergner S.V."/>
            <person name="Schilhabel M.B."/>
            <person name="Klostermeier U.C."/>
            <person name="Beiko R.G."/>
            <person name="Rosenstiel P."/>
            <person name="Hippler M."/>
            <person name="Laroche J."/>
        </authorList>
    </citation>
    <scope>NUCLEOTIDE SEQUENCE [LARGE SCALE GENOMIC DNA]</scope>
    <source>
        <strain evidence="2 3">CCMP1005</strain>
    </source>
</reference>
<dbReference type="OrthoDB" id="48472at2759"/>
<proteinExistence type="predicted"/>
<gene>
    <name evidence="2" type="ORF">THAOC_13161</name>
</gene>
<evidence type="ECO:0000313" key="3">
    <source>
        <dbReference type="Proteomes" id="UP000266841"/>
    </source>
</evidence>
<dbReference type="Proteomes" id="UP000266841">
    <property type="component" value="Unassembled WGS sequence"/>
</dbReference>